<keyword evidence="1" id="KW-0378">Hydrolase</keyword>
<dbReference type="InterPro" id="IPR007295">
    <property type="entry name" value="DUF402"/>
</dbReference>
<dbReference type="Proteomes" id="UP001596105">
    <property type="component" value="Unassembled WGS sequence"/>
</dbReference>
<feature type="domain" description="DUF402" evidence="2">
    <location>
        <begin position="32"/>
        <end position="153"/>
    </location>
</feature>
<comment type="caution">
    <text evidence="3">The sequence shown here is derived from an EMBL/GenBank/DDBJ whole genome shotgun (WGS) entry which is preliminary data.</text>
</comment>
<accession>A0ABW0M0C3</accession>
<keyword evidence="4" id="KW-1185">Reference proteome</keyword>
<sequence length="169" mass="19982">MSTNIHIQALKYGNRLHYEWDTILLERSASHIFVLGEYGRKLRHHTKQKIFTMDNWTLEFFSFDSWFTVSADVRDGKIQQYYCNINEPATIEGNTVTFVDLDLDLIQRNGEWMVVDEDEFESNSVKFSYPDPLIQRAKLELANLQTRIHNKEFPFDGALERFIDRIPKS</sequence>
<dbReference type="PANTHER" id="PTHR39159:SF1">
    <property type="entry name" value="UPF0374 PROTEIN YGAC"/>
    <property type="match status" value="1"/>
</dbReference>
<evidence type="ECO:0000313" key="4">
    <source>
        <dbReference type="Proteomes" id="UP001596105"/>
    </source>
</evidence>
<dbReference type="PANTHER" id="PTHR39159">
    <property type="match status" value="1"/>
</dbReference>
<gene>
    <name evidence="3" type="ORF">ACFPPD_23055</name>
</gene>
<evidence type="ECO:0000313" key="3">
    <source>
        <dbReference type="EMBL" id="MFC5471559.1"/>
    </source>
</evidence>
<dbReference type="EMBL" id="JBHSMH010000101">
    <property type="protein sequence ID" value="MFC5471559.1"/>
    <property type="molecule type" value="Genomic_DNA"/>
</dbReference>
<dbReference type="InterPro" id="IPR050212">
    <property type="entry name" value="Ntdp-like"/>
</dbReference>
<protein>
    <submittedName>
        <fullName evidence="3">DUF402 domain-containing protein</fullName>
    </submittedName>
</protein>
<evidence type="ECO:0000259" key="2">
    <source>
        <dbReference type="Pfam" id="PF04167"/>
    </source>
</evidence>
<proteinExistence type="predicted"/>
<dbReference type="Pfam" id="PF04167">
    <property type="entry name" value="DUF402"/>
    <property type="match status" value="1"/>
</dbReference>
<name>A0ABW0M0C3_9BACL</name>
<reference evidence="4" key="1">
    <citation type="journal article" date="2019" name="Int. J. Syst. Evol. Microbiol.">
        <title>The Global Catalogue of Microorganisms (GCM) 10K type strain sequencing project: providing services to taxonomists for standard genome sequencing and annotation.</title>
        <authorList>
            <consortium name="The Broad Institute Genomics Platform"/>
            <consortium name="The Broad Institute Genome Sequencing Center for Infectious Disease"/>
            <person name="Wu L."/>
            <person name="Ma J."/>
        </authorList>
    </citation>
    <scope>NUCLEOTIDE SEQUENCE [LARGE SCALE GENOMIC DNA]</scope>
    <source>
        <strain evidence="4">CCUG 57113</strain>
    </source>
</reference>
<organism evidence="3 4">
    <name type="scientific">Cohnella suwonensis</name>
    <dbReference type="NCBI Taxonomy" id="696072"/>
    <lineage>
        <taxon>Bacteria</taxon>
        <taxon>Bacillati</taxon>
        <taxon>Bacillota</taxon>
        <taxon>Bacilli</taxon>
        <taxon>Bacillales</taxon>
        <taxon>Paenibacillaceae</taxon>
        <taxon>Cohnella</taxon>
    </lineage>
</organism>
<dbReference type="RefSeq" id="WP_209745889.1">
    <property type="nucleotide sequence ID" value="NZ_JBHSMH010000101.1"/>
</dbReference>
<evidence type="ECO:0000256" key="1">
    <source>
        <dbReference type="ARBA" id="ARBA00022801"/>
    </source>
</evidence>
<dbReference type="SUPFAM" id="SSF159234">
    <property type="entry name" value="FomD-like"/>
    <property type="match status" value="1"/>
</dbReference>
<dbReference type="Gene3D" id="2.40.380.10">
    <property type="entry name" value="FomD-like"/>
    <property type="match status" value="1"/>
</dbReference>
<dbReference type="InterPro" id="IPR035930">
    <property type="entry name" value="FomD-like_sf"/>
</dbReference>